<dbReference type="EMBL" id="CXOK01000035">
    <property type="protein sequence ID" value="CTP87093.1"/>
    <property type="molecule type" value="Genomic_DNA"/>
</dbReference>
<dbReference type="AlphaFoldDB" id="A0A0K2ZND1"/>
<evidence type="ECO:0000313" key="2">
    <source>
        <dbReference type="EMBL" id="CTP87093.1"/>
    </source>
</evidence>
<feature type="chain" id="PRO_5005492842" evidence="1">
    <location>
        <begin position="24"/>
        <end position="332"/>
    </location>
</feature>
<protein>
    <submittedName>
        <fullName evidence="2">Putative secreted protein</fullName>
    </submittedName>
</protein>
<proteinExistence type="predicted"/>
<sequence length="332" mass="35716">MKLTTFLSMVAGLFFCTAESALAQTCKDHPILSLYETVKEQDIPALDELSDADKAVLEGIYSTAKTVTTEYAQHKIGSPVPTEIVTNLPNFKKIIEGNNLEGSLGIYSNIVGALSPKLGEALPNMWRETISALGGTPVTAAELEDANNRKIVSTQLKKDGCSGALTLPPYQSPPAPIQLYYGKADFCDKAYYQTAFRQGNPDIETFDKSEFNGNEASCNYFGGTFKYDTHGTPYYAIWSSGVKTVVYIAASGSYALTKFGEYQKAFGCAKVTNESGKFSCAATIDGNYFLVVAHKNAVAVISGSFLKEDTPVDKSSALSPLATATLQKLIAN</sequence>
<reference evidence="2 3" key="1">
    <citation type="submission" date="2015-07" db="EMBL/GenBank/DDBJ databases">
        <authorList>
            <person name="Noorani M."/>
        </authorList>
    </citation>
    <scope>NUCLEOTIDE SEQUENCE [LARGE SCALE GENOMIC DNA]</scope>
    <source>
        <strain evidence="2">LMG728</strain>
    </source>
</reference>
<feature type="signal peptide" evidence="1">
    <location>
        <begin position="1"/>
        <end position="23"/>
    </location>
</feature>
<dbReference type="Proteomes" id="UP000041247">
    <property type="component" value="Unassembled WGS sequence"/>
</dbReference>
<evidence type="ECO:0000256" key="1">
    <source>
        <dbReference type="SAM" id="SignalP"/>
    </source>
</evidence>
<accession>A0A0K2ZND1</accession>
<keyword evidence="1" id="KW-0732">Signal</keyword>
<evidence type="ECO:0000313" key="3">
    <source>
        <dbReference type="Proteomes" id="UP000041247"/>
    </source>
</evidence>
<organism evidence="2 3">
    <name type="scientific">Xanthomonas graminis pv. poae</name>
    <dbReference type="NCBI Taxonomy" id="227946"/>
    <lineage>
        <taxon>Bacteria</taxon>
        <taxon>Pseudomonadati</taxon>
        <taxon>Pseudomonadota</taxon>
        <taxon>Gammaproteobacteria</taxon>
        <taxon>Lysobacterales</taxon>
        <taxon>Lysobacteraceae</taxon>
        <taxon>Xanthomonas</taxon>
        <taxon>Xanthomonas translucens group</taxon>
        <taxon>Xanthomonas graminis</taxon>
    </lineage>
</organism>
<dbReference type="RefSeq" id="WP_139117964.1">
    <property type="nucleotide sequence ID" value="NZ_CP076250.1"/>
</dbReference>
<name>A0A0K2ZND1_9XANT</name>
<gene>
    <name evidence="2" type="ORF">XTPLMG728_1443</name>
</gene>